<keyword evidence="3" id="KW-0547">Nucleotide-binding</keyword>
<keyword evidence="5" id="KW-0067">ATP-binding</keyword>
<sequence>RRGAEKGRKRRRGTQQQQQQQRSQQKQKPCTQWQDRKQSSQKNSKQLGLISTRTVTCAISDLGLACDYSRKKPHASVGTHGYMAPEVLQKGVAYDSSADWFSFGCVLYKLLCGRSPYRQQQRSRDQRQADSEDRHALNLSADLGDTASPEVRNLLEGLLARQVANRLGCRGRGAAEVARGTPSSTASTGRAGCAAEVSDAVGAARGEVNAHDAFDIWPRSMTRRRKGIKLTDVDQQFSTNEMANRIVGGCRSGASASDAAAASSDCIVEGEVLRLGGHFQASQKRYLRLFPNRLEMHCKPGLQRKPAVELLAMFDIREVSREFQKFGKHENCILISLKTDQRVYLTCTDRVLAEQWKEEIVAAFEASQTVLSRMNTKAHRWYGGRHNGRGVRPFIRPGIRPLVRPGAAAAESAAAPVASSESSALIQITEPNRAYRTDSFAVFMYNPTGLTVLLYYK</sequence>
<name>A0A1I8FE97_9PLAT</name>
<reference evidence="9" key="1">
    <citation type="submission" date="2016-11" db="UniProtKB">
        <authorList>
            <consortium name="WormBaseParasite"/>
        </authorList>
    </citation>
    <scope>IDENTIFICATION</scope>
</reference>
<dbReference type="WBParaSite" id="maker-unitig_31458-snap-gene-0.1-mRNA-1">
    <property type="protein sequence ID" value="maker-unitig_31458-snap-gene-0.1-mRNA-1"/>
    <property type="gene ID" value="maker-unitig_31458-snap-gene-0.1"/>
</dbReference>
<evidence type="ECO:0000313" key="9">
    <source>
        <dbReference type="WBParaSite" id="maker-unitig_31458-snap-gene-0.1-mRNA-1"/>
    </source>
</evidence>
<keyword evidence="1" id="KW-0723">Serine/threonine-protein kinase</keyword>
<evidence type="ECO:0000259" key="7">
    <source>
        <dbReference type="PROSITE" id="PS50011"/>
    </source>
</evidence>
<dbReference type="GO" id="GO:0009966">
    <property type="term" value="P:regulation of signal transduction"/>
    <property type="evidence" value="ECO:0007669"/>
    <property type="project" value="TreeGrafter"/>
</dbReference>
<evidence type="ECO:0000313" key="8">
    <source>
        <dbReference type="Proteomes" id="UP000095280"/>
    </source>
</evidence>
<dbReference type="GO" id="GO:0004703">
    <property type="term" value="F:G protein-coupled receptor kinase activity"/>
    <property type="evidence" value="ECO:0007669"/>
    <property type="project" value="TreeGrafter"/>
</dbReference>
<dbReference type="SMART" id="SM00233">
    <property type="entry name" value="PH"/>
    <property type="match status" value="1"/>
</dbReference>
<feature type="compositionally biased region" description="Low complexity" evidence="6">
    <location>
        <begin position="14"/>
        <end position="28"/>
    </location>
</feature>
<dbReference type="PROSITE" id="PS50011">
    <property type="entry name" value="PROTEIN_KINASE_DOM"/>
    <property type="match status" value="1"/>
</dbReference>
<dbReference type="SMART" id="SM00220">
    <property type="entry name" value="S_TKc"/>
    <property type="match status" value="1"/>
</dbReference>
<dbReference type="InterPro" id="IPR001849">
    <property type="entry name" value="PH_domain"/>
</dbReference>
<dbReference type="InterPro" id="IPR011009">
    <property type="entry name" value="Kinase-like_dom_sf"/>
</dbReference>
<dbReference type="InterPro" id="IPR011993">
    <property type="entry name" value="PH-like_dom_sf"/>
</dbReference>
<dbReference type="SUPFAM" id="SSF56112">
    <property type="entry name" value="Protein kinase-like (PK-like)"/>
    <property type="match status" value="1"/>
</dbReference>
<keyword evidence="8" id="KW-1185">Reference proteome</keyword>
<proteinExistence type="predicted"/>
<dbReference type="Gene3D" id="1.10.167.10">
    <property type="entry name" value="Regulator of G-protein Signalling 4, domain 2"/>
    <property type="match status" value="1"/>
</dbReference>
<evidence type="ECO:0000256" key="3">
    <source>
        <dbReference type="ARBA" id="ARBA00022741"/>
    </source>
</evidence>
<dbReference type="Gene3D" id="1.10.510.10">
    <property type="entry name" value="Transferase(Phosphotransferase) domain 1"/>
    <property type="match status" value="1"/>
</dbReference>
<protein>
    <submittedName>
        <fullName evidence="9">Protein kinase domain-containing protein</fullName>
    </submittedName>
</protein>
<dbReference type="InterPro" id="IPR044926">
    <property type="entry name" value="RGS_subdomain_2"/>
</dbReference>
<accession>A0A1I8FE97</accession>
<dbReference type="PANTHER" id="PTHR24355:SF18">
    <property type="entry name" value="G PROTEIN-COUPLED RECEPTOR KINASE"/>
    <property type="match status" value="1"/>
</dbReference>
<feature type="domain" description="Protein kinase" evidence="7">
    <location>
        <begin position="1"/>
        <end position="178"/>
    </location>
</feature>
<dbReference type="Gene3D" id="2.30.29.30">
    <property type="entry name" value="Pleckstrin-homology domain (PH domain)/Phosphotyrosine-binding domain (PTB)"/>
    <property type="match status" value="1"/>
</dbReference>
<evidence type="ECO:0000256" key="1">
    <source>
        <dbReference type="ARBA" id="ARBA00022527"/>
    </source>
</evidence>
<evidence type="ECO:0000256" key="2">
    <source>
        <dbReference type="ARBA" id="ARBA00022679"/>
    </source>
</evidence>
<organism evidence="8 9">
    <name type="scientific">Macrostomum lignano</name>
    <dbReference type="NCBI Taxonomy" id="282301"/>
    <lineage>
        <taxon>Eukaryota</taxon>
        <taxon>Metazoa</taxon>
        <taxon>Spiralia</taxon>
        <taxon>Lophotrochozoa</taxon>
        <taxon>Platyhelminthes</taxon>
        <taxon>Rhabditophora</taxon>
        <taxon>Macrostomorpha</taxon>
        <taxon>Macrostomida</taxon>
        <taxon>Macrostomidae</taxon>
        <taxon>Macrostomum</taxon>
    </lineage>
</organism>
<evidence type="ECO:0000256" key="6">
    <source>
        <dbReference type="SAM" id="MobiDB-lite"/>
    </source>
</evidence>
<dbReference type="Pfam" id="PF00069">
    <property type="entry name" value="Pkinase"/>
    <property type="match status" value="1"/>
</dbReference>
<dbReference type="SUPFAM" id="SSF50729">
    <property type="entry name" value="PH domain-like"/>
    <property type="match status" value="1"/>
</dbReference>
<evidence type="ECO:0000256" key="5">
    <source>
        <dbReference type="ARBA" id="ARBA00022840"/>
    </source>
</evidence>
<dbReference type="PANTHER" id="PTHR24355">
    <property type="entry name" value="G PROTEIN-COUPLED RECEPTOR KINASE/RIBOSOMAL PROTEIN S6 KINASE"/>
    <property type="match status" value="1"/>
</dbReference>
<keyword evidence="4" id="KW-0418">Kinase</keyword>
<dbReference type="Proteomes" id="UP000095280">
    <property type="component" value="Unplaced"/>
</dbReference>
<feature type="region of interest" description="Disordered" evidence="6">
    <location>
        <begin position="1"/>
        <end position="46"/>
    </location>
</feature>
<dbReference type="GO" id="GO:0005524">
    <property type="term" value="F:ATP binding"/>
    <property type="evidence" value="ECO:0007669"/>
    <property type="project" value="UniProtKB-KW"/>
</dbReference>
<evidence type="ECO:0000256" key="4">
    <source>
        <dbReference type="ARBA" id="ARBA00022777"/>
    </source>
</evidence>
<keyword evidence="2" id="KW-0808">Transferase</keyword>
<dbReference type="InterPro" id="IPR000719">
    <property type="entry name" value="Prot_kinase_dom"/>
</dbReference>
<dbReference type="AlphaFoldDB" id="A0A1I8FE97"/>
<dbReference type="GO" id="GO:0007186">
    <property type="term" value="P:G protein-coupled receptor signaling pathway"/>
    <property type="evidence" value="ECO:0007669"/>
    <property type="project" value="TreeGrafter"/>
</dbReference>
<dbReference type="GO" id="GO:0001664">
    <property type="term" value="F:G protein-coupled receptor binding"/>
    <property type="evidence" value="ECO:0007669"/>
    <property type="project" value="TreeGrafter"/>
</dbReference>